<dbReference type="SUPFAM" id="SSF81665">
    <property type="entry name" value="Calcium ATPase, transmembrane domain M"/>
    <property type="match status" value="1"/>
</dbReference>
<feature type="non-terminal residue" evidence="5">
    <location>
        <position position="125"/>
    </location>
</feature>
<dbReference type="EMBL" id="AUZY01000117">
    <property type="protein sequence ID" value="EQD79542.1"/>
    <property type="molecule type" value="Genomic_DNA"/>
</dbReference>
<evidence type="ECO:0000256" key="1">
    <source>
        <dbReference type="ARBA" id="ARBA00022723"/>
    </source>
</evidence>
<dbReference type="EC" id="3.6.3.-" evidence="5"/>
<dbReference type="GO" id="GO:0043682">
    <property type="term" value="F:P-type divalent copper transporter activity"/>
    <property type="evidence" value="ECO:0007669"/>
    <property type="project" value="TreeGrafter"/>
</dbReference>
<reference evidence="5" key="1">
    <citation type="submission" date="2013-08" db="EMBL/GenBank/DDBJ databases">
        <authorList>
            <person name="Mendez C."/>
            <person name="Richter M."/>
            <person name="Ferrer M."/>
            <person name="Sanchez J."/>
        </authorList>
    </citation>
    <scope>NUCLEOTIDE SEQUENCE</scope>
</reference>
<feature type="transmembrane region" description="Helical" evidence="3">
    <location>
        <begin position="64"/>
        <end position="83"/>
    </location>
</feature>
<evidence type="ECO:0000259" key="4">
    <source>
        <dbReference type="Pfam" id="PF00122"/>
    </source>
</evidence>
<dbReference type="InterPro" id="IPR059000">
    <property type="entry name" value="ATPase_P-type_domA"/>
</dbReference>
<dbReference type="Pfam" id="PF00122">
    <property type="entry name" value="E1-E2_ATPase"/>
    <property type="match status" value="1"/>
</dbReference>
<dbReference type="InterPro" id="IPR008250">
    <property type="entry name" value="ATPase_P-typ_transduc_dom_A_sf"/>
</dbReference>
<dbReference type="InterPro" id="IPR023298">
    <property type="entry name" value="ATPase_P-typ_TM_dom_sf"/>
</dbReference>
<evidence type="ECO:0000256" key="2">
    <source>
        <dbReference type="ARBA" id="ARBA00022967"/>
    </source>
</evidence>
<evidence type="ECO:0000256" key="3">
    <source>
        <dbReference type="SAM" id="Phobius"/>
    </source>
</evidence>
<dbReference type="GO" id="GO:0055070">
    <property type="term" value="P:copper ion homeostasis"/>
    <property type="evidence" value="ECO:0007669"/>
    <property type="project" value="TreeGrafter"/>
</dbReference>
<dbReference type="GO" id="GO:0016020">
    <property type="term" value="C:membrane"/>
    <property type="evidence" value="ECO:0007669"/>
    <property type="project" value="TreeGrafter"/>
</dbReference>
<accession>T1CBC5</accession>
<dbReference type="GO" id="GO:0016787">
    <property type="term" value="F:hydrolase activity"/>
    <property type="evidence" value="ECO:0007669"/>
    <property type="project" value="UniProtKB-KW"/>
</dbReference>
<name>T1CBC5_9ZZZZ</name>
<comment type="caution">
    <text evidence="5">The sequence shown here is derived from an EMBL/GenBank/DDBJ whole genome shotgun (WGS) entry which is preliminary data.</text>
</comment>
<dbReference type="Gene3D" id="2.70.150.10">
    <property type="entry name" value="Calcium-transporting ATPase, cytoplasmic transduction domain A"/>
    <property type="match status" value="1"/>
</dbReference>
<dbReference type="GO" id="GO:0005507">
    <property type="term" value="F:copper ion binding"/>
    <property type="evidence" value="ECO:0007669"/>
    <property type="project" value="TreeGrafter"/>
</dbReference>
<sequence length="125" mass="12577">MTGESVPIGKAPGDRVVSGAVNGDGVLEIEAHRVGEDTFVGQIGRIVSDAEASKVPLQRTADRIAAAFVPVVLALAVAASLGWTLLGRADPTDGILIFVTVTIIACPCAFGLATPAAIVVGTGRA</sequence>
<evidence type="ECO:0000313" key="5">
    <source>
        <dbReference type="EMBL" id="EQD79542.1"/>
    </source>
</evidence>
<protein>
    <submittedName>
        <fullName evidence="5">Membrane protein containing ATPase, P-type, ATPase-associated region domain protein</fullName>
        <ecNumber evidence="5">3.6.3.-</ecNumber>
    </submittedName>
</protein>
<reference evidence="5" key="2">
    <citation type="journal article" date="2014" name="ISME J.">
        <title>Microbial stratification in low pH oxic and suboxic macroscopic growths along an acid mine drainage.</title>
        <authorList>
            <person name="Mendez-Garcia C."/>
            <person name="Mesa V."/>
            <person name="Sprenger R.R."/>
            <person name="Richter M."/>
            <person name="Diez M.S."/>
            <person name="Solano J."/>
            <person name="Bargiela R."/>
            <person name="Golyshina O.V."/>
            <person name="Manteca A."/>
            <person name="Ramos J.L."/>
            <person name="Gallego J.R."/>
            <person name="Llorente I."/>
            <person name="Martins Dos Santos V.A."/>
            <person name="Jensen O.N."/>
            <person name="Pelaez A.I."/>
            <person name="Sanchez J."/>
            <person name="Ferrer M."/>
        </authorList>
    </citation>
    <scope>NUCLEOTIDE SEQUENCE</scope>
</reference>
<dbReference type="SUPFAM" id="SSF81653">
    <property type="entry name" value="Calcium ATPase, transduction domain A"/>
    <property type="match status" value="1"/>
</dbReference>
<gene>
    <name evidence="5" type="ORF">B1B_00158</name>
</gene>
<proteinExistence type="predicted"/>
<dbReference type="AlphaFoldDB" id="T1CBC5"/>
<keyword evidence="3" id="KW-1133">Transmembrane helix</keyword>
<dbReference type="PANTHER" id="PTHR43520:SF8">
    <property type="entry name" value="P-TYPE CU(+) TRANSPORTER"/>
    <property type="match status" value="1"/>
</dbReference>
<organism evidence="5">
    <name type="scientific">mine drainage metagenome</name>
    <dbReference type="NCBI Taxonomy" id="410659"/>
    <lineage>
        <taxon>unclassified sequences</taxon>
        <taxon>metagenomes</taxon>
        <taxon>ecological metagenomes</taxon>
    </lineage>
</organism>
<keyword evidence="1" id="KW-0479">Metal-binding</keyword>
<keyword evidence="2" id="KW-1278">Translocase</keyword>
<feature type="transmembrane region" description="Helical" evidence="3">
    <location>
        <begin position="95"/>
        <end position="120"/>
    </location>
</feature>
<keyword evidence="5" id="KW-0378">Hydrolase</keyword>
<feature type="domain" description="P-type ATPase A" evidence="4">
    <location>
        <begin position="1"/>
        <end position="47"/>
    </location>
</feature>
<dbReference type="PANTHER" id="PTHR43520">
    <property type="entry name" value="ATP7, ISOFORM B"/>
    <property type="match status" value="1"/>
</dbReference>
<keyword evidence="3" id="KW-0472">Membrane</keyword>
<keyword evidence="3" id="KW-0812">Transmembrane</keyword>